<keyword evidence="1" id="KW-0472">Membrane</keyword>
<evidence type="ECO:0000313" key="3">
    <source>
        <dbReference type="Proteomes" id="UP000643810"/>
    </source>
</evidence>
<comment type="caution">
    <text evidence="2">The sequence shown here is derived from an EMBL/GenBank/DDBJ whole genome shotgun (WGS) entry which is preliminary data.</text>
</comment>
<keyword evidence="1" id="KW-1133">Transmembrane helix</keyword>
<name>A0ABR7GIR1_9FIRM</name>
<dbReference type="Proteomes" id="UP000643810">
    <property type="component" value="Unassembled WGS sequence"/>
</dbReference>
<evidence type="ECO:0000256" key="1">
    <source>
        <dbReference type="SAM" id="Phobius"/>
    </source>
</evidence>
<sequence length="67" mass="7314">MESKKKGLDREMIVVCGLVALLVSISIIFSVALWMDLDLLKCNSTILVAVFSVLTGGIWGILLCRNC</sequence>
<gene>
    <name evidence="2" type="ORF">H8R94_11355</name>
</gene>
<proteinExistence type="predicted"/>
<keyword evidence="1" id="KW-0812">Transmembrane</keyword>
<dbReference type="RefSeq" id="WP_118282709.1">
    <property type="nucleotide sequence ID" value="NZ_JACOPG010000004.1"/>
</dbReference>
<dbReference type="EMBL" id="JACOPG010000004">
    <property type="protein sequence ID" value="MBC5687190.1"/>
    <property type="molecule type" value="Genomic_DNA"/>
</dbReference>
<protein>
    <submittedName>
        <fullName evidence="2">Uncharacterized protein</fullName>
    </submittedName>
</protein>
<accession>A0ABR7GIR1</accession>
<keyword evidence="3" id="KW-1185">Reference proteome</keyword>
<feature type="transmembrane region" description="Helical" evidence="1">
    <location>
        <begin position="12"/>
        <end position="34"/>
    </location>
</feature>
<organism evidence="2 3">
    <name type="scientific">Roseburia lenta</name>
    <dbReference type="NCBI Taxonomy" id="2763061"/>
    <lineage>
        <taxon>Bacteria</taxon>
        <taxon>Bacillati</taxon>
        <taxon>Bacillota</taxon>
        <taxon>Clostridia</taxon>
        <taxon>Lachnospirales</taxon>
        <taxon>Lachnospiraceae</taxon>
        <taxon>Roseburia</taxon>
    </lineage>
</organism>
<feature type="transmembrane region" description="Helical" evidence="1">
    <location>
        <begin position="46"/>
        <end position="64"/>
    </location>
</feature>
<reference evidence="2 3" key="1">
    <citation type="submission" date="2020-08" db="EMBL/GenBank/DDBJ databases">
        <title>Genome public.</title>
        <authorList>
            <person name="Liu C."/>
            <person name="Sun Q."/>
        </authorList>
    </citation>
    <scope>NUCLEOTIDE SEQUENCE [LARGE SCALE GENOMIC DNA]</scope>
    <source>
        <strain evidence="2 3">NSJ-9</strain>
    </source>
</reference>
<evidence type="ECO:0000313" key="2">
    <source>
        <dbReference type="EMBL" id="MBC5687190.1"/>
    </source>
</evidence>